<sequence length="275" mass="29799">MKNLIYLSAAILLSTALIIGCKKEIGQQPLQLIASQHTVKLNQFDTLYLLGTTSHDSVRFSVSPSNPGGSDTYYSYFHMSNNKMIYAFFKPGTYTISATSNGGASVSTTVTVLNQQYTPPPTNTNPPPPPPPAQHDTTTIIPVAGDLSITAKLWKLPNTDSLDVIFTINSVNTYPCGNSSFNLQQSQFNNNFAIDIPNVLQPGASACAKPNQPIMARIEFFPQVNSPVVVGTVYPLTIKVGGTTYTGSMVYGHNYVDITWNYTSGVTFTSTHITL</sequence>
<protein>
    <recommendedName>
        <fullName evidence="4">PKD domain-containing protein</fullName>
    </recommendedName>
</protein>
<comment type="caution">
    <text evidence="2">The sequence shown here is derived from an EMBL/GenBank/DDBJ whole genome shotgun (WGS) entry which is preliminary data.</text>
</comment>
<evidence type="ECO:0000313" key="2">
    <source>
        <dbReference type="EMBL" id="MFD2874271.1"/>
    </source>
</evidence>
<keyword evidence="3" id="KW-1185">Reference proteome</keyword>
<reference evidence="3" key="1">
    <citation type="journal article" date="2019" name="Int. J. Syst. Evol. Microbiol.">
        <title>The Global Catalogue of Microorganisms (GCM) 10K type strain sequencing project: providing services to taxonomists for standard genome sequencing and annotation.</title>
        <authorList>
            <consortium name="The Broad Institute Genomics Platform"/>
            <consortium name="The Broad Institute Genome Sequencing Center for Infectious Disease"/>
            <person name="Wu L."/>
            <person name="Ma J."/>
        </authorList>
    </citation>
    <scope>NUCLEOTIDE SEQUENCE [LARGE SCALE GENOMIC DNA]</scope>
    <source>
        <strain evidence="3">KCTC 22437</strain>
    </source>
</reference>
<feature type="compositionally biased region" description="Pro residues" evidence="1">
    <location>
        <begin position="118"/>
        <end position="133"/>
    </location>
</feature>
<proteinExistence type="predicted"/>
<dbReference type="PROSITE" id="PS51257">
    <property type="entry name" value="PROKAR_LIPOPROTEIN"/>
    <property type="match status" value="1"/>
</dbReference>
<name>A0ABW5YG47_9SPHI</name>
<gene>
    <name evidence="2" type="ORF">ACFS5N_17445</name>
</gene>
<dbReference type="RefSeq" id="WP_377188624.1">
    <property type="nucleotide sequence ID" value="NZ_JBHUPD010000004.1"/>
</dbReference>
<feature type="region of interest" description="Disordered" evidence="1">
    <location>
        <begin position="115"/>
        <end position="135"/>
    </location>
</feature>
<evidence type="ECO:0000256" key="1">
    <source>
        <dbReference type="SAM" id="MobiDB-lite"/>
    </source>
</evidence>
<dbReference type="Proteomes" id="UP001597557">
    <property type="component" value="Unassembled WGS sequence"/>
</dbReference>
<evidence type="ECO:0008006" key="4">
    <source>
        <dbReference type="Google" id="ProtNLM"/>
    </source>
</evidence>
<accession>A0ABW5YG47</accession>
<organism evidence="2 3">
    <name type="scientific">Mucilaginibacter ximonensis</name>
    <dbReference type="NCBI Taxonomy" id="538021"/>
    <lineage>
        <taxon>Bacteria</taxon>
        <taxon>Pseudomonadati</taxon>
        <taxon>Bacteroidota</taxon>
        <taxon>Sphingobacteriia</taxon>
        <taxon>Sphingobacteriales</taxon>
        <taxon>Sphingobacteriaceae</taxon>
        <taxon>Mucilaginibacter</taxon>
    </lineage>
</organism>
<dbReference type="EMBL" id="JBHUPD010000004">
    <property type="protein sequence ID" value="MFD2874271.1"/>
    <property type="molecule type" value="Genomic_DNA"/>
</dbReference>
<evidence type="ECO:0000313" key="3">
    <source>
        <dbReference type="Proteomes" id="UP001597557"/>
    </source>
</evidence>